<dbReference type="PANTHER" id="PTHR42910:SF1">
    <property type="entry name" value="MAJOR FACILITATOR SUPERFAMILY (MFS) PROFILE DOMAIN-CONTAINING PROTEIN"/>
    <property type="match status" value="1"/>
</dbReference>
<dbReference type="CDD" id="cd17324">
    <property type="entry name" value="MFS_NepI_like"/>
    <property type="match status" value="1"/>
</dbReference>
<keyword evidence="1 4" id="KW-0812">Transmembrane</keyword>
<dbReference type="EMBL" id="FMYK01000004">
    <property type="protein sequence ID" value="SDC28867.1"/>
    <property type="molecule type" value="Genomic_DNA"/>
</dbReference>
<dbReference type="RefSeq" id="WP_092618799.1">
    <property type="nucleotide sequence ID" value="NZ_FMYK01000004.1"/>
</dbReference>
<proteinExistence type="predicted"/>
<feature type="transmembrane region" description="Helical" evidence="4">
    <location>
        <begin position="110"/>
        <end position="128"/>
    </location>
</feature>
<keyword evidence="2 4" id="KW-1133">Transmembrane helix</keyword>
<feature type="transmembrane region" description="Helical" evidence="4">
    <location>
        <begin position="255"/>
        <end position="274"/>
    </location>
</feature>
<accession>A0A1G6KD66</accession>
<reference evidence="7" key="1">
    <citation type="submission" date="2016-09" db="EMBL/GenBank/DDBJ databases">
        <authorList>
            <person name="Varghese N."/>
            <person name="Submissions S."/>
        </authorList>
    </citation>
    <scope>NUCLEOTIDE SEQUENCE [LARGE SCALE GENOMIC DNA]</scope>
    <source>
        <strain evidence="7">ANC 3699</strain>
    </source>
</reference>
<dbReference type="Pfam" id="PF07690">
    <property type="entry name" value="MFS_1"/>
    <property type="match status" value="1"/>
</dbReference>
<keyword evidence="7" id="KW-1185">Reference proteome</keyword>
<keyword evidence="3 4" id="KW-0472">Membrane</keyword>
<feature type="transmembrane region" description="Helical" evidence="4">
    <location>
        <begin position="168"/>
        <end position="189"/>
    </location>
</feature>
<dbReference type="InterPro" id="IPR036259">
    <property type="entry name" value="MFS_trans_sf"/>
</dbReference>
<feature type="transmembrane region" description="Helical" evidence="4">
    <location>
        <begin position="346"/>
        <end position="366"/>
    </location>
</feature>
<organism evidence="6 7">
    <name type="scientific">Acinetobacter marinus</name>
    <dbReference type="NCBI Taxonomy" id="281375"/>
    <lineage>
        <taxon>Bacteria</taxon>
        <taxon>Pseudomonadati</taxon>
        <taxon>Pseudomonadota</taxon>
        <taxon>Gammaproteobacteria</taxon>
        <taxon>Moraxellales</taxon>
        <taxon>Moraxellaceae</taxon>
        <taxon>Acinetobacter</taxon>
    </lineage>
</organism>
<protein>
    <submittedName>
        <fullName evidence="6">Predicted arabinose efflux permease, MFS family</fullName>
    </submittedName>
</protein>
<gene>
    <name evidence="6" type="ORF">SAMN05421749_10414</name>
</gene>
<dbReference type="AlphaFoldDB" id="A0A1G6KD66"/>
<dbReference type="GO" id="GO:0022857">
    <property type="term" value="F:transmembrane transporter activity"/>
    <property type="evidence" value="ECO:0007669"/>
    <property type="project" value="InterPro"/>
</dbReference>
<feature type="domain" description="Major facilitator superfamily (MFS) profile" evidence="5">
    <location>
        <begin position="17"/>
        <end position="398"/>
    </location>
</feature>
<feature type="transmembrane region" description="Helical" evidence="4">
    <location>
        <begin position="310"/>
        <end position="334"/>
    </location>
</feature>
<dbReference type="InterPro" id="IPR011701">
    <property type="entry name" value="MFS"/>
</dbReference>
<dbReference type="SUPFAM" id="SSF103473">
    <property type="entry name" value="MFS general substrate transporter"/>
    <property type="match status" value="1"/>
</dbReference>
<feature type="transmembrane region" description="Helical" evidence="4">
    <location>
        <begin position="140"/>
        <end position="162"/>
    </location>
</feature>
<dbReference type="PROSITE" id="PS50850">
    <property type="entry name" value="MFS"/>
    <property type="match status" value="1"/>
</dbReference>
<dbReference type="Proteomes" id="UP000242317">
    <property type="component" value="Unassembled WGS sequence"/>
</dbReference>
<feature type="transmembrane region" description="Helical" evidence="4">
    <location>
        <begin position="286"/>
        <end position="304"/>
    </location>
</feature>
<evidence type="ECO:0000256" key="4">
    <source>
        <dbReference type="SAM" id="Phobius"/>
    </source>
</evidence>
<dbReference type="Gene3D" id="1.20.1250.20">
    <property type="entry name" value="MFS general substrate transporter like domains"/>
    <property type="match status" value="2"/>
</dbReference>
<evidence type="ECO:0000313" key="7">
    <source>
        <dbReference type="Proteomes" id="UP000242317"/>
    </source>
</evidence>
<sequence length="399" mass="43274">MSDQSSSQTAPSKPQLANSTLWLMAMVCGICAGANYFSQPLVHSIQTHFAIEEAQAQLTVTLAQISYAVGLLLLVPLGDLVKRHLFIPILMCLTAAGLLFSAFAQNIYMLWLGTVLTGLFSVSSQVLIPLSTALVEPKRIGAVVGFLMSGLLIGILFSTTVAGLLSNLFAWNTVYWLSAILLVILMLLLQPRLPKLTPVKLNYFAMFKTMGHLIATERRLVLRAGVGALTFASMSTLFSTMSLLLAREPFLLSDFQIGLIGLSGIVGAVFAQFTGKLVDRGYARQLTLVGMVLALLSWSVLYTAQWYLIAYLLGFCMINLANSTLHVTNLNIIYQLHDEAKSRLNSIYMTSYFAGAASGSSLGIFAWNLGGWSLTCAFGFALALLSAICSVLDLPNMRK</sequence>
<dbReference type="InterPro" id="IPR020846">
    <property type="entry name" value="MFS_dom"/>
</dbReference>
<feature type="transmembrane region" description="Helical" evidence="4">
    <location>
        <begin position="58"/>
        <end position="78"/>
    </location>
</feature>
<feature type="transmembrane region" description="Helical" evidence="4">
    <location>
        <begin position="372"/>
        <end position="394"/>
    </location>
</feature>
<feature type="transmembrane region" description="Helical" evidence="4">
    <location>
        <begin position="220"/>
        <end position="243"/>
    </location>
</feature>
<dbReference type="PANTHER" id="PTHR42910">
    <property type="entry name" value="TRANSPORTER SCO4007-RELATED"/>
    <property type="match status" value="1"/>
</dbReference>
<name>A0A1G6KD66_9GAMM</name>
<dbReference type="OrthoDB" id="9815356at2"/>
<evidence type="ECO:0000259" key="5">
    <source>
        <dbReference type="PROSITE" id="PS50850"/>
    </source>
</evidence>
<evidence type="ECO:0000256" key="2">
    <source>
        <dbReference type="ARBA" id="ARBA00022989"/>
    </source>
</evidence>
<evidence type="ECO:0000256" key="3">
    <source>
        <dbReference type="ARBA" id="ARBA00023136"/>
    </source>
</evidence>
<evidence type="ECO:0000313" key="6">
    <source>
        <dbReference type="EMBL" id="SDC28867.1"/>
    </source>
</evidence>
<feature type="transmembrane region" description="Helical" evidence="4">
    <location>
        <begin position="85"/>
        <end position="104"/>
    </location>
</feature>
<evidence type="ECO:0000256" key="1">
    <source>
        <dbReference type="ARBA" id="ARBA00022692"/>
    </source>
</evidence>
<feature type="transmembrane region" description="Helical" evidence="4">
    <location>
        <begin position="21"/>
        <end position="38"/>
    </location>
</feature>